<evidence type="ECO:0000259" key="3">
    <source>
        <dbReference type="Pfam" id="PF03358"/>
    </source>
</evidence>
<keyword evidence="5" id="KW-1185">Reference proteome</keyword>
<dbReference type="PANTHER" id="PTHR43278:SF2">
    <property type="entry name" value="IRON-SULFUR FLAVOPROTEIN"/>
    <property type="match status" value="1"/>
</dbReference>
<accession>A0A4R1S9G8</accession>
<evidence type="ECO:0000313" key="5">
    <source>
        <dbReference type="Proteomes" id="UP000295008"/>
    </source>
</evidence>
<dbReference type="InterPro" id="IPR029039">
    <property type="entry name" value="Flavoprotein-like_sf"/>
</dbReference>
<dbReference type="EMBL" id="SLUN01000003">
    <property type="protein sequence ID" value="TCL75162.1"/>
    <property type="molecule type" value="Genomic_DNA"/>
</dbReference>
<dbReference type="InterPro" id="IPR005025">
    <property type="entry name" value="FMN_Rdtase-like_dom"/>
</dbReference>
<reference evidence="4 5" key="1">
    <citation type="submission" date="2019-03" db="EMBL/GenBank/DDBJ databases">
        <title>Genomic Encyclopedia of Type Strains, Phase IV (KMG-IV): sequencing the most valuable type-strain genomes for metagenomic binning, comparative biology and taxonomic classification.</title>
        <authorList>
            <person name="Goeker M."/>
        </authorList>
    </citation>
    <scope>NUCLEOTIDE SEQUENCE [LARGE SCALE GENOMIC DNA]</scope>
    <source>
        <strain evidence="4 5">LX-B</strain>
    </source>
</reference>
<dbReference type="AlphaFoldDB" id="A0A4R1S9G8"/>
<proteinExistence type="predicted"/>
<protein>
    <submittedName>
        <fullName evidence="4">NADPH-dependent FMN reductase</fullName>
    </submittedName>
</protein>
<dbReference type="SUPFAM" id="SSF52218">
    <property type="entry name" value="Flavoproteins"/>
    <property type="match status" value="1"/>
</dbReference>
<sequence length="222" mass="24646">MSRKVIAVNGSPRKTWNTATLVRKALDGAAAQGAETELVHLYDLNFKGCTSCFACKRRDGKSYGQCAMRDELTPVLARIAAADALVIGSPIYFGAVTGEIRSFMERLLFQYLVYAIPPRTLFPKTLPVGFIYTMNVDDERLRSFKLDEQLRVTENAFQRAFGEVTTLYATDTLQFDDYAQYVNSMFDPEHKAKRRAEQFPKDCEAACAMGARLAGAGVAGPQ</sequence>
<feature type="domain" description="NADPH-dependent FMN reductase-like" evidence="3">
    <location>
        <begin position="4"/>
        <end position="107"/>
    </location>
</feature>
<dbReference type="GO" id="GO:0016491">
    <property type="term" value="F:oxidoreductase activity"/>
    <property type="evidence" value="ECO:0007669"/>
    <property type="project" value="InterPro"/>
</dbReference>
<evidence type="ECO:0000256" key="2">
    <source>
        <dbReference type="ARBA" id="ARBA00022643"/>
    </source>
</evidence>
<dbReference type="Pfam" id="PF03358">
    <property type="entry name" value="FMN_red"/>
    <property type="match status" value="1"/>
</dbReference>
<keyword evidence="1" id="KW-0285">Flavoprotein</keyword>
<dbReference type="PANTHER" id="PTHR43278">
    <property type="entry name" value="NAD(P)H-DEPENDENT FMN-CONTAINING OXIDOREDUCTASE YWQN-RELATED"/>
    <property type="match status" value="1"/>
</dbReference>
<gene>
    <name evidence="4" type="ORF">EDC14_100393</name>
</gene>
<organism evidence="4 5">
    <name type="scientific">Hydrogenispora ethanolica</name>
    <dbReference type="NCBI Taxonomy" id="1082276"/>
    <lineage>
        <taxon>Bacteria</taxon>
        <taxon>Bacillati</taxon>
        <taxon>Bacillota</taxon>
        <taxon>Hydrogenispora</taxon>
    </lineage>
</organism>
<dbReference type="Proteomes" id="UP000295008">
    <property type="component" value="Unassembled WGS sequence"/>
</dbReference>
<evidence type="ECO:0000313" key="4">
    <source>
        <dbReference type="EMBL" id="TCL75162.1"/>
    </source>
</evidence>
<comment type="caution">
    <text evidence="4">The sequence shown here is derived from an EMBL/GenBank/DDBJ whole genome shotgun (WGS) entry which is preliminary data.</text>
</comment>
<dbReference type="OrthoDB" id="6398207at2"/>
<dbReference type="InterPro" id="IPR051796">
    <property type="entry name" value="ISF_SsuE-like"/>
</dbReference>
<name>A0A4R1S9G8_HYDET</name>
<evidence type="ECO:0000256" key="1">
    <source>
        <dbReference type="ARBA" id="ARBA00022630"/>
    </source>
</evidence>
<keyword evidence="2" id="KW-0288">FMN</keyword>
<dbReference type="RefSeq" id="WP_132012843.1">
    <property type="nucleotide sequence ID" value="NZ_SLUN01000003.1"/>
</dbReference>
<dbReference type="Gene3D" id="3.40.50.360">
    <property type="match status" value="1"/>
</dbReference>